<dbReference type="Gramene" id="PVH47897">
    <property type="protein sequence ID" value="PVH47897"/>
    <property type="gene ID" value="PAHAL_4G180700"/>
</dbReference>
<organism evidence="2">
    <name type="scientific">Panicum hallii</name>
    <dbReference type="NCBI Taxonomy" id="206008"/>
    <lineage>
        <taxon>Eukaryota</taxon>
        <taxon>Viridiplantae</taxon>
        <taxon>Streptophyta</taxon>
        <taxon>Embryophyta</taxon>
        <taxon>Tracheophyta</taxon>
        <taxon>Spermatophyta</taxon>
        <taxon>Magnoliopsida</taxon>
        <taxon>Liliopsida</taxon>
        <taxon>Poales</taxon>
        <taxon>Poaceae</taxon>
        <taxon>PACMAD clade</taxon>
        <taxon>Panicoideae</taxon>
        <taxon>Panicodae</taxon>
        <taxon>Paniceae</taxon>
        <taxon>Panicinae</taxon>
        <taxon>Panicum</taxon>
        <taxon>Panicum sect. Panicum</taxon>
    </lineage>
</organism>
<proteinExistence type="predicted"/>
<reference evidence="2" key="1">
    <citation type="submission" date="2018-04" db="EMBL/GenBank/DDBJ databases">
        <title>WGS assembly of Panicum hallii.</title>
        <authorList>
            <person name="Lovell J."/>
            <person name="Jenkins J."/>
            <person name="Lowry D."/>
            <person name="Mamidi S."/>
            <person name="Sreedasyam A."/>
            <person name="Weng X."/>
            <person name="Barry K."/>
            <person name="Bonette J."/>
            <person name="Campitelli B."/>
            <person name="Daum C."/>
            <person name="Gordon S."/>
            <person name="Gould B."/>
            <person name="Lipzen A."/>
            <person name="Macqueen A."/>
            <person name="Palacio-Mejia J."/>
            <person name="Plott C."/>
            <person name="Shakirov E."/>
            <person name="Shu S."/>
            <person name="Yoshinaga Y."/>
            <person name="Zane M."/>
            <person name="Rokhsar D."/>
            <person name="Grimwood J."/>
            <person name="Schmutz J."/>
            <person name="Juenger T."/>
        </authorList>
    </citation>
    <scope>NUCLEOTIDE SEQUENCE [LARGE SCALE GENOMIC DNA]</scope>
    <source>
        <strain evidence="2">FIL2</strain>
    </source>
</reference>
<protein>
    <submittedName>
        <fullName evidence="2">Uncharacterized protein</fullName>
    </submittedName>
</protein>
<name>A0A2T8JDA1_9POAL</name>
<feature type="compositionally biased region" description="Gly residues" evidence="1">
    <location>
        <begin position="31"/>
        <end position="43"/>
    </location>
</feature>
<dbReference type="AlphaFoldDB" id="A0A2T8JDA1"/>
<evidence type="ECO:0000256" key="1">
    <source>
        <dbReference type="SAM" id="MobiDB-lite"/>
    </source>
</evidence>
<gene>
    <name evidence="2" type="ORF">PAHAL_4G180700</name>
</gene>
<evidence type="ECO:0000313" key="2">
    <source>
        <dbReference type="EMBL" id="PVH47897.1"/>
    </source>
</evidence>
<accession>A0A2T8JDA1</accession>
<sequence length="81" mass="8309">MVREEVGRRSNSGGPKMADFGREKLGRGRWSTGGGAGGGGASPGGRNRRMAARAGRGAGGDAPKPSRKVCFRVKGRGRGLI</sequence>
<feature type="compositionally biased region" description="Basic residues" evidence="1">
    <location>
        <begin position="65"/>
        <end position="81"/>
    </location>
</feature>
<feature type="region of interest" description="Disordered" evidence="1">
    <location>
        <begin position="1"/>
        <end position="81"/>
    </location>
</feature>
<dbReference type="EMBL" id="CM008049">
    <property type="protein sequence ID" value="PVH47897.1"/>
    <property type="molecule type" value="Genomic_DNA"/>
</dbReference>
<dbReference type="Proteomes" id="UP000243499">
    <property type="component" value="Chromosome 4"/>
</dbReference>